<name>A0A0R3MN58_9BRAD</name>
<gene>
    <name evidence="2" type="ORF">CQ14_06565</name>
</gene>
<dbReference type="EMBL" id="LLYB01000081">
    <property type="protein sequence ID" value="KRR21306.1"/>
    <property type="molecule type" value="Genomic_DNA"/>
</dbReference>
<accession>A0A0R3MN58</accession>
<evidence type="ECO:0000313" key="3">
    <source>
        <dbReference type="Proteomes" id="UP000051660"/>
    </source>
</evidence>
<dbReference type="Proteomes" id="UP000051660">
    <property type="component" value="Unassembled WGS sequence"/>
</dbReference>
<dbReference type="InterPro" id="IPR056111">
    <property type="entry name" value="DUF7694"/>
</dbReference>
<dbReference type="AlphaFoldDB" id="A0A0R3MN58"/>
<proteinExistence type="predicted"/>
<feature type="domain" description="DUF7694" evidence="1">
    <location>
        <begin position="31"/>
        <end position="86"/>
    </location>
</feature>
<evidence type="ECO:0000259" key="1">
    <source>
        <dbReference type="Pfam" id="PF24746"/>
    </source>
</evidence>
<sequence>MQDGPAGAFFVMGPKGAELKIISSGLDFEYRWEHVSVSTERRTPNWAEMCFVKDLFWREDECVVEFHPPKASYVDCHPFCLHLWRPIGVEFPMSPSILVGPRRDP</sequence>
<dbReference type="Pfam" id="PF24746">
    <property type="entry name" value="DUF7694"/>
    <property type="match status" value="1"/>
</dbReference>
<evidence type="ECO:0000313" key="2">
    <source>
        <dbReference type="EMBL" id="KRR21306.1"/>
    </source>
</evidence>
<protein>
    <recommendedName>
        <fullName evidence="1">DUF7694 domain-containing protein</fullName>
    </recommendedName>
</protein>
<reference evidence="2 3" key="1">
    <citation type="submission" date="2014-03" db="EMBL/GenBank/DDBJ databases">
        <title>Bradyrhizobium valentinum sp. nov., isolated from effective nodules of Lupinus mariae-josephae, a lupine endemic of basic-lime soils in Eastern Spain.</title>
        <authorList>
            <person name="Duran D."/>
            <person name="Rey L."/>
            <person name="Navarro A."/>
            <person name="Busquets A."/>
            <person name="Imperial J."/>
            <person name="Ruiz-Argueso T."/>
        </authorList>
    </citation>
    <scope>NUCLEOTIDE SEQUENCE [LARGE SCALE GENOMIC DNA]</scope>
    <source>
        <strain evidence="2 3">CCBAU 23086</strain>
    </source>
</reference>
<comment type="caution">
    <text evidence="2">The sequence shown here is derived from an EMBL/GenBank/DDBJ whole genome shotgun (WGS) entry which is preliminary data.</text>
</comment>
<organism evidence="2 3">
    <name type="scientific">Bradyrhizobium lablabi</name>
    <dbReference type="NCBI Taxonomy" id="722472"/>
    <lineage>
        <taxon>Bacteria</taxon>
        <taxon>Pseudomonadati</taxon>
        <taxon>Pseudomonadota</taxon>
        <taxon>Alphaproteobacteria</taxon>
        <taxon>Hyphomicrobiales</taxon>
        <taxon>Nitrobacteraceae</taxon>
        <taxon>Bradyrhizobium</taxon>
    </lineage>
</organism>